<dbReference type="EMBL" id="BARS01051770">
    <property type="protein sequence ID" value="GAG48557.1"/>
    <property type="molecule type" value="Genomic_DNA"/>
</dbReference>
<evidence type="ECO:0000313" key="1">
    <source>
        <dbReference type="EMBL" id="GAG48557.1"/>
    </source>
</evidence>
<protein>
    <recommendedName>
        <fullName evidence="2">N-acetyltransferase domain-containing protein</fullName>
    </recommendedName>
</protein>
<comment type="caution">
    <text evidence="1">The sequence shown here is derived from an EMBL/GenBank/DDBJ whole genome shotgun (WGS) entry which is preliminary data.</text>
</comment>
<name>X0YNR5_9ZZZZ</name>
<feature type="non-terminal residue" evidence="1">
    <location>
        <position position="132"/>
    </location>
</feature>
<dbReference type="SUPFAM" id="SSF55729">
    <property type="entry name" value="Acyl-CoA N-acyltransferases (Nat)"/>
    <property type="match status" value="1"/>
</dbReference>
<proteinExistence type="predicted"/>
<reference evidence="1" key="1">
    <citation type="journal article" date="2014" name="Front. Microbiol.">
        <title>High frequency of phylogenetically diverse reductive dehalogenase-homologous genes in deep subseafloor sedimentary metagenomes.</title>
        <authorList>
            <person name="Kawai M."/>
            <person name="Futagami T."/>
            <person name="Toyoda A."/>
            <person name="Takaki Y."/>
            <person name="Nishi S."/>
            <person name="Hori S."/>
            <person name="Arai W."/>
            <person name="Tsubouchi T."/>
            <person name="Morono Y."/>
            <person name="Uchiyama I."/>
            <person name="Ito T."/>
            <person name="Fujiyama A."/>
            <person name="Inagaki F."/>
            <person name="Takami H."/>
        </authorList>
    </citation>
    <scope>NUCLEOTIDE SEQUENCE</scope>
    <source>
        <strain evidence="1">Expedition CK06-06</strain>
    </source>
</reference>
<dbReference type="AlphaFoldDB" id="X0YNR5"/>
<organism evidence="1">
    <name type="scientific">marine sediment metagenome</name>
    <dbReference type="NCBI Taxonomy" id="412755"/>
    <lineage>
        <taxon>unclassified sequences</taxon>
        <taxon>metagenomes</taxon>
        <taxon>ecological metagenomes</taxon>
    </lineage>
</organism>
<sequence length="132" mass="15165">MIVKQINNAEDIKKVLCVGAIYECITDDECPHIDDFEPPTDQCYTYIAGYANGEIIAIMVYHKYLDGNECHIQVLPEHRKQHAKDFAEQALLFRGTLPLYAEIPDLYKNVLNFACSFGFEVIDVKENDYIKN</sequence>
<dbReference type="InterPro" id="IPR016181">
    <property type="entry name" value="Acyl_CoA_acyltransferase"/>
</dbReference>
<evidence type="ECO:0008006" key="2">
    <source>
        <dbReference type="Google" id="ProtNLM"/>
    </source>
</evidence>
<gene>
    <name evidence="1" type="ORF">S01H1_77054</name>
</gene>
<accession>X0YNR5</accession>